<dbReference type="AlphaFoldDB" id="A0A0A9G492"/>
<keyword evidence="1" id="KW-0472">Membrane</keyword>
<reference evidence="2" key="2">
    <citation type="journal article" date="2015" name="Data Brief">
        <title>Shoot transcriptome of the giant reed, Arundo donax.</title>
        <authorList>
            <person name="Barrero R.A."/>
            <person name="Guerrero F.D."/>
            <person name="Moolhuijzen P."/>
            <person name="Goolsby J.A."/>
            <person name="Tidwell J."/>
            <person name="Bellgard S.E."/>
            <person name="Bellgard M.I."/>
        </authorList>
    </citation>
    <scope>NUCLEOTIDE SEQUENCE</scope>
    <source>
        <tissue evidence="2">Shoot tissue taken approximately 20 cm above the soil surface</tissue>
    </source>
</reference>
<evidence type="ECO:0000313" key="2">
    <source>
        <dbReference type="EMBL" id="JAE19327.1"/>
    </source>
</evidence>
<name>A0A0A9G492_ARUDO</name>
<keyword evidence="1" id="KW-1133">Transmembrane helix</keyword>
<proteinExistence type="predicted"/>
<sequence length="67" mass="8061">MRVTSMVVVKLMKSLTVTRKLQKILAMMTKIAWLIQYQMWMILMLSKQTCLMKNWYRNSKVLIMVFS</sequence>
<evidence type="ECO:0000256" key="1">
    <source>
        <dbReference type="SAM" id="Phobius"/>
    </source>
</evidence>
<accession>A0A0A9G492</accession>
<organism evidence="2">
    <name type="scientific">Arundo donax</name>
    <name type="common">Giant reed</name>
    <name type="synonym">Donax arundinaceus</name>
    <dbReference type="NCBI Taxonomy" id="35708"/>
    <lineage>
        <taxon>Eukaryota</taxon>
        <taxon>Viridiplantae</taxon>
        <taxon>Streptophyta</taxon>
        <taxon>Embryophyta</taxon>
        <taxon>Tracheophyta</taxon>
        <taxon>Spermatophyta</taxon>
        <taxon>Magnoliopsida</taxon>
        <taxon>Liliopsida</taxon>
        <taxon>Poales</taxon>
        <taxon>Poaceae</taxon>
        <taxon>PACMAD clade</taxon>
        <taxon>Arundinoideae</taxon>
        <taxon>Arundineae</taxon>
        <taxon>Arundo</taxon>
    </lineage>
</organism>
<keyword evidence="1" id="KW-0812">Transmembrane</keyword>
<feature type="transmembrane region" description="Helical" evidence="1">
    <location>
        <begin position="24"/>
        <end position="45"/>
    </location>
</feature>
<reference evidence="2" key="1">
    <citation type="submission" date="2014-09" db="EMBL/GenBank/DDBJ databases">
        <authorList>
            <person name="Magalhaes I.L.F."/>
            <person name="Oliveira U."/>
            <person name="Santos F.R."/>
            <person name="Vidigal T.H.D.A."/>
            <person name="Brescovit A.D."/>
            <person name="Santos A.J."/>
        </authorList>
    </citation>
    <scope>NUCLEOTIDE SEQUENCE</scope>
    <source>
        <tissue evidence="2">Shoot tissue taken approximately 20 cm above the soil surface</tissue>
    </source>
</reference>
<protein>
    <submittedName>
        <fullName evidence="2">Uncharacterized protein</fullName>
    </submittedName>
</protein>
<dbReference type="EMBL" id="GBRH01178569">
    <property type="protein sequence ID" value="JAE19327.1"/>
    <property type="molecule type" value="Transcribed_RNA"/>
</dbReference>